<dbReference type="FunFam" id="3.40.630.10:FF:000027">
    <property type="entry name" value="N-fatty-acyl-amino acid synthase/hydrolase PM20D1"/>
    <property type="match status" value="1"/>
</dbReference>
<dbReference type="Gene3D" id="3.30.70.360">
    <property type="match status" value="1"/>
</dbReference>
<protein>
    <recommendedName>
        <fullName evidence="6">Peptidase M20 dimerisation domain-containing protein</fullName>
    </recommendedName>
</protein>
<dbReference type="PANTHER" id="PTHR45962">
    <property type="entry name" value="N-FATTY-ACYL-AMINO ACID SYNTHASE/HYDROLASE PM20D1"/>
    <property type="match status" value="1"/>
</dbReference>
<dbReference type="InterPro" id="IPR011650">
    <property type="entry name" value="Peptidase_M20_dimer"/>
</dbReference>
<dbReference type="InterPro" id="IPR036264">
    <property type="entry name" value="Bact_exopeptidase_dim_dom"/>
</dbReference>
<keyword evidence="5" id="KW-0862">Zinc</keyword>
<comment type="similarity">
    <text evidence="1">Belongs to the peptidase M20A family.</text>
</comment>
<dbReference type="NCBIfam" id="NF006113">
    <property type="entry name" value="PRK08262.1-4"/>
    <property type="match status" value="1"/>
</dbReference>
<dbReference type="InterPro" id="IPR002933">
    <property type="entry name" value="Peptidase_M20"/>
</dbReference>
<reference evidence="7 8" key="1">
    <citation type="submission" date="2017-12" db="EMBL/GenBank/DDBJ databases">
        <title>Draft genome sequence of Ralstonia pickettii 52.</title>
        <authorList>
            <person name="Zheng B."/>
        </authorList>
    </citation>
    <scope>NUCLEOTIDE SEQUENCE [LARGE SCALE GENOMIC DNA]</scope>
    <source>
        <strain evidence="7 8">52</strain>
    </source>
</reference>
<sequence>MHASFKRRRTRAGRVVGRLLLAIAVILVGLAAVVGVNTWRHDSRQLDVPAVTPVAVDGAAAAAHLAEAVRARTVSSATDAQLNADQFRQLHAMLAARYPKAHAVLQREQVGDFALLYTWKGTDPSLKPIMLMAHQDVVPIAPGTEGDWTQPPFDGVVKDGMVWGRGAWDDKGNLISQMEAIELLAASGFKPRRTIHLAFGADEEVGGDRGAKQIAALLKSRGERLDFVIDEGLLITEGVLPGLTKPAALIGVAEKGFLSVQLKVGATPGHSSMPPPHGQSAIAMMSATLKRLDDDQLPAGIRGVAQEMFATLAPEMQGFSRVALSNLWLFGPLVQKQLEASGSSNAMLRTTTALTIVQAGNKDNVLPGRAEATVNFRLLPGDTIASVTAHVEDAAKAAAPNGKFELSRLPGSSEASPVSPTQSASYQLINKTVRELFPGTVVAPGLMIGATDSRNMIEIADHVYRFSPVRAKPEDLPRFHGTNERITEANLVELIRFYHRLVQQTAGA</sequence>
<gene>
    <name evidence="7" type="ORF">C0Q88_09520</name>
</gene>
<dbReference type="GO" id="GO:0046872">
    <property type="term" value="F:metal ion binding"/>
    <property type="evidence" value="ECO:0007669"/>
    <property type="project" value="UniProtKB-KW"/>
</dbReference>
<dbReference type="Gene3D" id="3.40.630.10">
    <property type="entry name" value="Zn peptidases"/>
    <property type="match status" value="1"/>
</dbReference>
<dbReference type="PANTHER" id="PTHR45962:SF1">
    <property type="entry name" value="N-FATTY-ACYL-AMINO ACID SYNTHASE_HYDROLASE PM20D1"/>
    <property type="match status" value="1"/>
</dbReference>
<evidence type="ECO:0000313" key="8">
    <source>
        <dbReference type="Proteomes" id="UP000234456"/>
    </source>
</evidence>
<comment type="caution">
    <text evidence="7">The sequence shown here is derived from an EMBL/GenBank/DDBJ whole genome shotgun (WGS) entry which is preliminary data.</text>
</comment>
<dbReference type="Proteomes" id="UP000234456">
    <property type="component" value="Unassembled WGS sequence"/>
</dbReference>
<dbReference type="RefSeq" id="WP_102065342.1">
    <property type="nucleotide sequence ID" value="NZ_PKQE01000002.1"/>
</dbReference>
<evidence type="ECO:0000256" key="3">
    <source>
        <dbReference type="ARBA" id="ARBA00022723"/>
    </source>
</evidence>
<name>A0A2N4TR89_RALPI</name>
<dbReference type="GO" id="GO:0008233">
    <property type="term" value="F:peptidase activity"/>
    <property type="evidence" value="ECO:0007669"/>
    <property type="project" value="UniProtKB-KW"/>
</dbReference>
<keyword evidence="4" id="KW-0378">Hydrolase</keyword>
<evidence type="ECO:0000256" key="1">
    <source>
        <dbReference type="ARBA" id="ARBA00006247"/>
    </source>
</evidence>
<dbReference type="Pfam" id="PF01546">
    <property type="entry name" value="Peptidase_M20"/>
    <property type="match status" value="1"/>
</dbReference>
<dbReference type="OrthoDB" id="3665926at2"/>
<evidence type="ECO:0000256" key="5">
    <source>
        <dbReference type="ARBA" id="ARBA00022833"/>
    </source>
</evidence>
<dbReference type="SUPFAM" id="SSF55031">
    <property type="entry name" value="Bacterial exopeptidase dimerisation domain"/>
    <property type="match status" value="1"/>
</dbReference>
<dbReference type="EMBL" id="PKQE01000002">
    <property type="protein sequence ID" value="PLC42216.1"/>
    <property type="molecule type" value="Genomic_DNA"/>
</dbReference>
<dbReference type="GO" id="GO:0006508">
    <property type="term" value="P:proteolysis"/>
    <property type="evidence" value="ECO:0007669"/>
    <property type="project" value="UniProtKB-KW"/>
</dbReference>
<evidence type="ECO:0000313" key="7">
    <source>
        <dbReference type="EMBL" id="PLC42216.1"/>
    </source>
</evidence>
<dbReference type="InterPro" id="IPR047177">
    <property type="entry name" value="Pept_M20A"/>
</dbReference>
<dbReference type="Gene3D" id="1.10.150.900">
    <property type="match status" value="1"/>
</dbReference>
<evidence type="ECO:0000256" key="4">
    <source>
        <dbReference type="ARBA" id="ARBA00022801"/>
    </source>
</evidence>
<evidence type="ECO:0000259" key="6">
    <source>
        <dbReference type="Pfam" id="PF07687"/>
    </source>
</evidence>
<evidence type="ECO:0000256" key="2">
    <source>
        <dbReference type="ARBA" id="ARBA00022670"/>
    </source>
</evidence>
<dbReference type="PROSITE" id="PS00758">
    <property type="entry name" value="ARGE_DAPE_CPG2_1"/>
    <property type="match status" value="1"/>
</dbReference>
<dbReference type="AlphaFoldDB" id="A0A2N4TR89"/>
<feature type="domain" description="Peptidase M20 dimerisation" evidence="6">
    <location>
        <begin position="252"/>
        <end position="402"/>
    </location>
</feature>
<dbReference type="Pfam" id="PF07687">
    <property type="entry name" value="M20_dimer"/>
    <property type="match status" value="1"/>
</dbReference>
<keyword evidence="3" id="KW-0479">Metal-binding</keyword>
<accession>A0A2N4TR89</accession>
<dbReference type="CDD" id="cd05674">
    <property type="entry name" value="M20_yscS"/>
    <property type="match status" value="1"/>
</dbReference>
<dbReference type="SUPFAM" id="SSF53187">
    <property type="entry name" value="Zn-dependent exopeptidases"/>
    <property type="match status" value="1"/>
</dbReference>
<keyword evidence="2" id="KW-0645">Protease</keyword>
<proteinExistence type="inferred from homology"/>
<organism evidence="7 8">
    <name type="scientific">Ralstonia pickettii</name>
    <name type="common">Burkholderia pickettii</name>
    <dbReference type="NCBI Taxonomy" id="329"/>
    <lineage>
        <taxon>Bacteria</taxon>
        <taxon>Pseudomonadati</taxon>
        <taxon>Pseudomonadota</taxon>
        <taxon>Betaproteobacteria</taxon>
        <taxon>Burkholderiales</taxon>
        <taxon>Burkholderiaceae</taxon>
        <taxon>Ralstonia</taxon>
    </lineage>
</organism>
<dbReference type="InterPro" id="IPR001261">
    <property type="entry name" value="ArgE/DapE_CS"/>
</dbReference>